<dbReference type="InterPro" id="IPR027417">
    <property type="entry name" value="P-loop_NTPase"/>
</dbReference>
<keyword evidence="8" id="KW-0234">DNA repair</keyword>
<proteinExistence type="inferred from homology"/>
<dbReference type="EMBL" id="CALNXJ010000040">
    <property type="protein sequence ID" value="CAH3145602.1"/>
    <property type="molecule type" value="Genomic_DNA"/>
</dbReference>
<evidence type="ECO:0000256" key="3">
    <source>
        <dbReference type="ARBA" id="ARBA00022741"/>
    </source>
</evidence>
<dbReference type="SUPFAM" id="SSF52540">
    <property type="entry name" value="P-loop containing nucleoside triphosphate hydrolases"/>
    <property type="match status" value="1"/>
</dbReference>
<comment type="similarity">
    <text evidence="2">Belongs to the RecA family. RAD51 subfamily.</text>
</comment>
<evidence type="ECO:0000313" key="11">
    <source>
        <dbReference type="EMBL" id="CAH3145602.1"/>
    </source>
</evidence>
<dbReference type="AlphaFoldDB" id="A0AAU9XE47"/>
<keyword evidence="6" id="KW-0238">DNA-binding</keyword>
<dbReference type="PIRSF" id="PIRSF005856">
    <property type="entry name" value="Rad51"/>
    <property type="match status" value="1"/>
</dbReference>
<evidence type="ECO:0000256" key="2">
    <source>
        <dbReference type="ARBA" id="ARBA00007095"/>
    </source>
</evidence>
<evidence type="ECO:0000256" key="5">
    <source>
        <dbReference type="ARBA" id="ARBA00022840"/>
    </source>
</evidence>
<dbReference type="InterPro" id="IPR013632">
    <property type="entry name" value="Rad51_C"/>
</dbReference>
<keyword evidence="9" id="KW-0539">Nucleus</keyword>
<keyword evidence="3" id="KW-0547">Nucleotide-binding</keyword>
<evidence type="ECO:0000256" key="6">
    <source>
        <dbReference type="ARBA" id="ARBA00023125"/>
    </source>
</evidence>
<evidence type="ECO:0000256" key="8">
    <source>
        <dbReference type="ARBA" id="ARBA00023204"/>
    </source>
</evidence>
<name>A0AAU9XE47_9CNID</name>
<protein>
    <recommendedName>
        <fullName evidence="10">RecA family profile 1 domain-containing protein</fullName>
    </recommendedName>
</protein>
<evidence type="ECO:0000256" key="9">
    <source>
        <dbReference type="ARBA" id="ARBA00023242"/>
    </source>
</evidence>
<dbReference type="InterPro" id="IPR058766">
    <property type="entry name" value="HHH_XRCC3_RAD51B"/>
</dbReference>
<dbReference type="Gene3D" id="3.40.50.300">
    <property type="entry name" value="P-loop containing nucleotide triphosphate hydrolases"/>
    <property type="match status" value="1"/>
</dbReference>
<evidence type="ECO:0000256" key="7">
    <source>
        <dbReference type="ARBA" id="ARBA00023172"/>
    </source>
</evidence>
<dbReference type="Proteomes" id="UP001159428">
    <property type="component" value="Unassembled WGS sequence"/>
</dbReference>
<evidence type="ECO:0000313" key="12">
    <source>
        <dbReference type="Proteomes" id="UP001159428"/>
    </source>
</evidence>
<comment type="caution">
    <text evidence="11">The sequence shown here is derived from an EMBL/GenBank/DDBJ whole genome shotgun (WGS) entry which is preliminary data.</text>
</comment>
<evidence type="ECO:0000259" key="10">
    <source>
        <dbReference type="PROSITE" id="PS50162"/>
    </source>
</evidence>
<dbReference type="GO" id="GO:0005524">
    <property type="term" value="F:ATP binding"/>
    <property type="evidence" value="ECO:0007669"/>
    <property type="project" value="UniProtKB-KW"/>
</dbReference>
<sequence length="362" mass="39922">MNNIERLDVHPRIISALKKTKLANKTTILCMSAADLERVTKLSSFDVSVLLKAVSLSLPCPPMRTALSLYKNSQGHRLSLGCQILDGFLHGGILSEGITEITGVSSSGKTQVCLQLCMSVQLPHKEGGLGGGAVYISTEDVFPSKRLHQLTQCFTKSQVLHPSSCKLNLSDNIFIEHAADVDDLQNIITHRLPLLLNKGAIKLVIIDSITALFRVEYSLGETSKRAKVLRSFGAQLQKLSHLHSIPVVCVNQVSDVIQTEGNSSRIRNKTVIPALGLAWSSMVTTRLMLSRTEQLIQHNDGERNPVIKRYLQIVFAPHLPSTSCFYYIDAEGVHGYKEQICNEKKKIDQFKDSKVQGPSQSP</sequence>
<dbReference type="InterPro" id="IPR047348">
    <property type="entry name" value="XRCC3-like_C"/>
</dbReference>
<dbReference type="Pfam" id="PF26169">
    <property type="entry name" value="HHH_XRCC3_RpoA"/>
    <property type="match status" value="1"/>
</dbReference>
<dbReference type="GO" id="GO:0000400">
    <property type="term" value="F:four-way junction DNA binding"/>
    <property type="evidence" value="ECO:0007669"/>
    <property type="project" value="TreeGrafter"/>
</dbReference>
<dbReference type="SMART" id="SM00382">
    <property type="entry name" value="AAA"/>
    <property type="match status" value="1"/>
</dbReference>
<dbReference type="InterPro" id="IPR016467">
    <property type="entry name" value="DNA_recomb/repair_RecA-like"/>
</dbReference>
<comment type="subcellular location">
    <subcellularLocation>
        <location evidence="1">Nucleus</location>
    </subcellularLocation>
</comment>
<dbReference type="GO" id="GO:0005657">
    <property type="term" value="C:replication fork"/>
    <property type="evidence" value="ECO:0007669"/>
    <property type="project" value="TreeGrafter"/>
</dbReference>
<accession>A0AAU9XE47</accession>
<evidence type="ECO:0000256" key="4">
    <source>
        <dbReference type="ARBA" id="ARBA00022763"/>
    </source>
</evidence>
<dbReference type="CDD" id="cd19491">
    <property type="entry name" value="XRCC3"/>
    <property type="match status" value="1"/>
</dbReference>
<dbReference type="Pfam" id="PF08423">
    <property type="entry name" value="Rad51"/>
    <property type="match status" value="1"/>
</dbReference>
<dbReference type="PROSITE" id="PS50162">
    <property type="entry name" value="RECA_2"/>
    <property type="match status" value="1"/>
</dbReference>
<keyword evidence="7" id="KW-0233">DNA recombination</keyword>
<dbReference type="InterPro" id="IPR020588">
    <property type="entry name" value="RecA_ATP-bd"/>
</dbReference>
<dbReference type="GO" id="GO:0090656">
    <property type="term" value="P:t-circle formation"/>
    <property type="evidence" value="ECO:0007669"/>
    <property type="project" value="TreeGrafter"/>
</dbReference>
<organism evidence="11 12">
    <name type="scientific">Pocillopora meandrina</name>
    <dbReference type="NCBI Taxonomy" id="46732"/>
    <lineage>
        <taxon>Eukaryota</taxon>
        <taxon>Metazoa</taxon>
        <taxon>Cnidaria</taxon>
        <taxon>Anthozoa</taxon>
        <taxon>Hexacorallia</taxon>
        <taxon>Scleractinia</taxon>
        <taxon>Astrocoeniina</taxon>
        <taxon>Pocilloporidae</taxon>
        <taxon>Pocillopora</taxon>
    </lineage>
</organism>
<gene>
    <name evidence="11" type="ORF">PMEA_00022657</name>
</gene>
<dbReference type="GO" id="GO:0140664">
    <property type="term" value="F:ATP-dependent DNA damage sensor activity"/>
    <property type="evidence" value="ECO:0007669"/>
    <property type="project" value="InterPro"/>
</dbReference>
<keyword evidence="5" id="KW-0067">ATP-binding</keyword>
<evidence type="ECO:0000256" key="1">
    <source>
        <dbReference type="ARBA" id="ARBA00004123"/>
    </source>
</evidence>
<keyword evidence="4" id="KW-0227">DNA damage</keyword>
<keyword evidence="12" id="KW-1185">Reference proteome</keyword>
<dbReference type="GO" id="GO:0071140">
    <property type="term" value="P:resolution of mitotic recombination intermediates"/>
    <property type="evidence" value="ECO:0007669"/>
    <property type="project" value="TreeGrafter"/>
</dbReference>
<dbReference type="GO" id="GO:0045003">
    <property type="term" value="P:double-strand break repair via synthesis-dependent strand annealing"/>
    <property type="evidence" value="ECO:0007669"/>
    <property type="project" value="TreeGrafter"/>
</dbReference>
<dbReference type="GO" id="GO:0000722">
    <property type="term" value="P:telomere maintenance via recombination"/>
    <property type="evidence" value="ECO:0007669"/>
    <property type="project" value="TreeGrafter"/>
</dbReference>
<dbReference type="PANTHER" id="PTHR46487:SF1">
    <property type="entry name" value="DNA REPAIR PROTEIN XRCC3"/>
    <property type="match status" value="1"/>
</dbReference>
<dbReference type="InterPro" id="IPR003593">
    <property type="entry name" value="AAA+_ATPase"/>
</dbReference>
<dbReference type="PANTHER" id="PTHR46487">
    <property type="entry name" value="DNA REPAIR PROTEIN XRCC3"/>
    <property type="match status" value="1"/>
</dbReference>
<reference evidence="11 12" key="1">
    <citation type="submission" date="2022-05" db="EMBL/GenBank/DDBJ databases">
        <authorList>
            <consortium name="Genoscope - CEA"/>
            <person name="William W."/>
        </authorList>
    </citation>
    <scope>NUCLEOTIDE SEQUENCE [LARGE SCALE GENOMIC DNA]</scope>
</reference>
<dbReference type="GO" id="GO:0033065">
    <property type="term" value="C:Rad51C-XRCC3 complex"/>
    <property type="evidence" value="ECO:0007669"/>
    <property type="project" value="TreeGrafter"/>
</dbReference>
<feature type="domain" description="RecA family profile 1" evidence="10">
    <location>
        <begin position="74"/>
        <end position="253"/>
    </location>
</feature>